<sequence>MADIIDHSLSEIRRDLKERLITALSTCPIAREACYPRLLTMLTYYLVYEEGEISYPHFLSQLSLAENQWRCFIIFGSSLSPQELSAIIDTSHRHQQELDPILNTLGMYLP</sequence>
<dbReference type="AlphaFoldDB" id="A0A975UCK2"/>
<gene>
    <name evidence="1" type="ORF">KNV97_09945</name>
</gene>
<proteinExistence type="predicted"/>
<dbReference type="KEGG" id="vos:KNV97_09945"/>
<name>A0A975UCK2_9VIBR</name>
<keyword evidence="2" id="KW-1185">Reference proteome</keyword>
<dbReference type="RefSeq" id="WP_136484588.1">
    <property type="nucleotide sequence ID" value="NZ_CP076643.1"/>
</dbReference>
<organism evidence="1 2">
    <name type="scientific">Vibrio ostreae</name>
    <dbReference type="NCBI Taxonomy" id="2841925"/>
    <lineage>
        <taxon>Bacteria</taxon>
        <taxon>Pseudomonadati</taxon>
        <taxon>Pseudomonadota</taxon>
        <taxon>Gammaproteobacteria</taxon>
        <taxon>Vibrionales</taxon>
        <taxon>Vibrionaceae</taxon>
        <taxon>Vibrio</taxon>
    </lineage>
</organism>
<reference evidence="1" key="1">
    <citation type="submission" date="2021-06" db="EMBL/GenBank/DDBJ databases">
        <title>Vibrio nov. sp., novel gut bacterium isolated from Yellow Sea oyster.</title>
        <authorList>
            <person name="Muhammad N."/>
            <person name="Nguyen T.H."/>
            <person name="Lee Y.-J."/>
            <person name="Ko J."/>
            <person name="Kim S.-G."/>
        </authorList>
    </citation>
    <scope>NUCLEOTIDE SEQUENCE</scope>
    <source>
        <strain evidence="1">OG9-811</strain>
    </source>
</reference>
<evidence type="ECO:0000313" key="1">
    <source>
        <dbReference type="EMBL" id="QXO18561.1"/>
    </source>
</evidence>
<evidence type="ECO:0000313" key="2">
    <source>
        <dbReference type="Proteomes" id="UP000694232"/>
    </source>
</evidence>
<protein>
    <submittedName>
        <fullName evidence="1">Uncharacterized protein</fullName>
    </submittedName>
</protein>
<accession>A0A975UCK2</accession>
<dbReference type="EMBL" id="CP076643">
    <property type="protein sequence ID" value="QXO18561.1"/>
    <property type="molecule type" value="Genomic_DNA"/>
</dbReference>
<dbReference type="Proteomes" id="UP000694232">
    <property type="component" value="Chromosome 1"/>
</dbReference>